<evidence type="ECO:0000313" key="6">
    <source>
        <dbReference type="Proteomes" id="UP000255163"/>
    </source>
</evidence>
<dbReference type="InterPro" id="IPR036101">
    <property type="entry name" value="CarD-like/TRCF_RID_sf"/>
</dbReference>
<name>A0A376F587_ENTAS</name>
<keyword evidence="5" id="KW-0378">Hydrolase</keyword>
<sequence length="583" mass="65572">MPEHYRYSLPVKAGDQRQLGELTGAACATLVAEIAERHPGPVILVAPDMQNALRLHDEIRQFTDSLVFSLADWETLPYDSFSPHQEIISSRLSTLYQLPTMQRGVLIVPVNTLMQRVCPHSYLHGHALVMKKGQRLSRDALRAQLDGAGYRHVDQVMEHGEYATRGALLDLYPMGSDQPYRLDFFDDEIDSLRVFDADTQRTLEEVESINLLPAHEFPTDKTAIELFRSQWRDKFEVKRDAEHIYQQVSKGTLPAGIEYWQPLFFNEPLPALFSYFPANTLIVNTGDIDASASRFESETRARFENRGVDPMRPLLPPEALWLRTEELNAELKRWPRMQLKTDSLADKAANTNLAFRTLPDLAVQAQQKSPLDNLRKFLESFTGPVVFSVESEGRREALGELLGRIKVAPKRILRLSEATGNGRYLMIGAAEHGFIDTLNNLALICESDLLGERVARRRQDSRRTINPDTLIRNLAELHPGQPIVHLEHGVGRYQGMTTLEAGGIKGEYLMLTYANDAKLYVPVSSLHLISRYAGGRRRECAAAQAGRRCLGARAPEGGGKSTRRGRRAAGYLRPARGQTGLRL</sequence>
<dbReference type="Pfam" id="PF02559">
    <property type="entry name" value="CarD_TRCF_RID"/>
    <property type="match status" value="1"/>
</dbReference>
<evidence type="ECO:0000259" key="4">
    <source>
        <dbReference type="SMART" id="SM01058"/>
    </source>
</evidence>
<dbReference type="Gene3D" id="3.30.2060.10">
    <property type="entry name" value="Penicillin-binding protein 1b domain"/>
    <property type="match status" value="1"/>
</dbReference>
<dbReference type="SMART" id="SM01058">
    <property type="entry name" value="CarD_TRCF"/>
    <property type="match status" value="1"/>
</dbReference>
<dbReference type="Gene3D" id="2.40.10.170">
    <property type="match status" value="1"/>
</dbReference>
<evidence type="ECO:0000313" key="5">
    <source>
        <dbReference type="EMBL" id="STD19398.1"/>
    </source>
</evidence>
<accession>A0A376F587</accession>
<gene>
    <name evidence="5" type="primary">mfd_3</name>
    <name evidence="5" type="ORF">NCTC12123_01296</name>
</gene>
<dbReference type="EMBL" id="UFYI01000007">
    <property type="protein sequence ID" value="STD19398.1"/>
    <property type="molecule type" value="Genomic_DNA"/>
</dbReference>
<dbReference type="GO" id="GO:0003677">
    <property type="term" value="F:DNA binding"/>
    <property type="evidence" value="ECO:0007669"/>
    <property type="project" value="InterPro"/>
</dbReference>
<dbReference type="Pfam" id="PF21132">
    <property type="entry name" value="MFD_D3"/>
    <property type="match status" value="1"/>
</dbReference>
<dbReference type="AlphaFoldDB" id="A0A376F587"/>
<dbReference type="GO" id="GO:0005524">
    <property type="term" value="F:ATP binding"/>
    <property type="evidence" value="ECO:0007669"/>
    <property type="project" value="UniProtKB-KW"/>
</dbReference>
<evidence type="ECO:0000256" key="1">
    <source>
        <dbReference type="ARBA" id="ARBA00022741"/>
    </source>
</evidence>
<evidence type="ECO:0000256" key="2">
    <source>
        <dbReference type="ARBA" id="ARBA00022840"/>
    </source>
</evidence>
<dbReference type="InterPro" id="IPR003711">
    <property type="entry name" value="CarD-like/TRCF_RID"/>
</dbReference>
<feature type="domain" description="CarD-like/TRCF RNAP-interacting" evidence="4">
    <location>
        <begin position="476"/>
        <end position="572"/>
    </location>
</feature>
<keyword evidence="1" id="KW-0547">Nucleotide-binding</keyword>
<dbReference type="Proteomes" id="UP000255163">
    <property type="component" value="Unassembled WGS sequence"/>
</dbReference>
<dbReference type="Gene3D" id="3.40.50.11180">
    <property type="match status" value="1"/>
</dbReference>
<proteinExistence type="predicted"/>
<dbReference type="PANTHER" id="PTHR24029">
    <property type="entry name" value="UVRABC SYSTEM PROTEIN B"/>
    <property type="match status" value="1"/>
</dbReference>
<dbReference type="STRING" id="640513.Entas_1648"/>
<dbReference type="SUPFAM" id="SSF52540">
    <property type="entry name" value="P-loop containing nucleoside triphosphate hydrolases"/>
    <property type="match status" value="2"/>
</dbReference>
<dbReference type="Gene3D" id="3.40.50.11140">
    <property type="match status" value="1"/>
</dbReference>
<feature type="region of interest" description="Disordered" evidence="3">
    <location>
        <begin position="551"/>
        <end position="583"/>
    </location>
</feature>
<dbReference type="FunFam" id="3.30.2060.10:FF:000002">
    <property type="entry name" value="Transcription-repair-coupling factor"/>
    <property type="match status" value="1"/>
</dbReference>
<dbReference type="FunFam" id="2.40.10.170:FF:000007">
    <property type="entry name" value="Transcription-repair-coupling factor"/>
    <property type="match status" value="1"/>
</dbReference>
<dbReference type="PANTHER" id="PTHR24029:SF1">
    <property type="entry name" value="TRANSCRIPTION-REPAIR-COUPLING FACTOR"/>
    <property type="match status" value="1"/>
</dbReference>
<dbReference type="InterPro" id="IPR004807">
    <property type="entry name" value="UvrB"/>
</dbReference>
<dbReference type="InterPro" id="IPR041471">
    <property type="entry name" value="UvrB_inter"/>
</dbReference>
<dbReference type="SUPFAM" id="SSF141259">
    <property type="entry name" value="CarD-like"/>
    <property type="match status" value="1"/>
</dbReference>
<dbReference type="Pfam" id="PF17757">
    <property type="entry name" value="UvrB_inter"/>
    <property type="match status" value="1"/>
</dbReference>
<evidence type="ECO:0000256" key="3">
    <source>
        <dbReference type="SAM" id="MobiDB-lite"/>
    </source>
</evidence>
<dbReference type="EC" id="3.6.4.-" evidence="5"/>
<dbReference type="GO" id="GO:0009380">
    <property type="term" value="C:excinuclease repair complex"/>
    <property type="evidence" value="ECO:0007669"/>
    <property type="project" value="InterPro"/>
</dbReference>
<dbReference type="InterPro" id="IPR027417">
    <property type="entry name" value="P-loop_NTPase"/>
</dbReference>
<keyword evidence="2" id="KW-0067">ATP-binding</keyword>
<organism evidence="5 6">
    <name type="scientific">Enterobacter asburiae</name>
    <dbReference type="NCBI Taxonomy" id="61645"/>
    <lineage>
        <taxon>Bacteria</taxon>
        <taxon>Pseudomonadati</taxon>
        <taxon>Pseudomonadota</taxon>
        <taxon>Gammaproteobacteria</taxon>
        <taxon>Enterobacterales</taxon>
        <taxon>Enterobacteriaceae</taxon>
        <taxon>Enterobacter</taxon>
        <taxon>Enterobacter cloacae complex</taxon>
    </lineage>
</organism>
<reference evidence="5 6" key="1">
    <citation type="submission" date="2018-06" db="EMBL/GenBank/DDBJ databases">
        <authorList>
            <consortium name="Pathogen Informatics"/>
            <person name="Doyle S."/>
        </authorList>
    </citation>
    <scope>NUCLEOTIDE SEQUENCE [LARGE SCALE GENOMIC DNA]</scope>
    <source>
        <strain evidence="5 6">NCTC12123</strain>
    </source>
</reference>
<dbReference type="GO" id="GO:0006289">
    <property type="term" value="P:nucleotide-excision repair"/>
    <property type="evidence" value="ECO:0007669"/>
    <property type="project" value="InterPro"/>
</dbReference>
<dbReference type="InterPro" id="IPR048635">
    <property type="entry name" value="MFD_D3"/>
</dbReference>
<protein>
    <submittedName>
        <fullName evidence="5">Transcription-repair coupling factor</fullName>
        <ecNumber evidence="5">3.6.4.-</ecNumber>
    </submittedName>
</protein>
<dbReference type="GO" id="GO:0016887">
    <property type="term" value="F:ATP hydrolysis activity"/>
    <property type="evidence" value="ECO:0007669"/>
    <property type="project" value="InterPro"/>
</dbReference>